<dbReference type="PROSITE" id="PS00383">
    <property type="entry name" value="TYR_PHOSPHATASE_1"/>
    <property type="match status" value="1"/>
</dbReference>
<dbReference type="InterPro" id="IPR026893">
    <property type="entry name" value="Tyr/Ser_Pase_IphP-type"/>
</dbReference>
<evidence type="ECO:0000256" key="2">
    <source>
        <dbReference type="SAM" id="SignalP"/>
    </source>
</evidence>
<reference evidence="3" key="1">
    <citation type="submission" date="2019-07" db="EMBL/GenBank/DDBJ databases">
        <title>Genomic Encyclopedia of Type Strains, Phase IV (KMG-IV): sequencing the most valuable type-strain genomes for metagenomic binning, comparative biology and taxonomic classification.</title>
        <authorList>
            <person name="Goeker M."/>
        </authorList>
    </citation>
    <scope>NUCLEOTIDE SEQUENCE</scope>
    <source>
        <strain evidence="3">DSM 44596</strain>
    </source>
</reference>
<evidence type="ECO:0000256" key="1">
    <source>
        <dbReference type="ARBA" id="ARBA00009580"/>
    </source>
</evidence>
<accession>A0A652YK63</accession>
<gene>
    <name evidence="3" type="ORF">FNL38_10752</name>
</gene>
<protein>
    <submittedName>
        <fullName evidence="3">Protein-tyrosine phosphatase</fullName>
    </submittedName>
</protein>
<name>A0A652YK63_NOCGL</name>
<keyword evidence="2" id="KW-0732">Signal</keyword>
<dbReference type="GO" id="GO:0004721">
    <property type="term" value="F:phosphoprotein phosphatase activity"/>
    <property type="evidence" value="ECO:0007669"/>
    <property type="project" value="InterPro"/>
</dbReference>
<organism evidence="3">
    <name type="scientific">Nocardia globerula</name>
    <dbReference type="NCBI Taxonomy" id="1818"/>
    <lineage>
        <taxon>Bacteria</taxon>
        <taxon>Bacillati</taxon>
        <taxon>Actinomycetota</taxon>
        <taxon>Actinomycetes</taxon>
        <taxon>Mycobacteriales</taxon>
        <taxon>Nocardiaceae</taxon>
        <taxon>Nocardia</taxon>
    </lineage>
</organism>
<dbReference type="InterPro" id="IPR029021">
    <property type="entry name" value="Prot-tyrosine_phosphatase-like"/>
</dbReference>
<dbReference type="Pfam" id="PF13350">
    <property type="entry name" value="Y_phosphatase3"/>
    <property type="match status" value="1"/>
</dbReference>
<feature type="chain" id="PRO_5038743339" evidence="2">
    <location>
        <begin position="35"/>
        <end position="305"/>
    </location>
</feature>
<comment type="caution">
    <text evidence="3">The sequence shown here is derived from an EMBL/GenBank/DDBJ whole genome shotgun (WGS) entry which is preliminary data.</text>
</comment>
<proteinExistence type="inferred from homology"/>
<feature type="signal peptide" evidence="2">
    <location>
        <begin position="1"/>
        <end position="34"/>
    </location>
</feature>
<comment type="similarity">
    <text evidence="1">Belongs to the protein-tyrosine phosphatase family.</text>
</comment>
<dbReference type="AlphaFoldDB" id="A0A652YK63"/>
<dbReference type="SUPFAM" id="SSF52799">
    <property type="entry name" value="(Phosphotyrosine protein) phosphatases II"/>
    <property type="match status" value="1"/>
</dbReference>
<dbReference type="PANTHER" id="PTHR31126">
    <property type="entry name" value="TYROSINE-PROTEIN PHOSPHATASE"/>
    <property type="match status" value="1"/>
</dbReference>
<dbReference type="InterPro" id="IPR016130">
    <property type="entry name" value="Tyr_Pase_AS"/>
</dbReference>
<evidence type="ECO:0000313" key="3">
    <source>
        <dbReference type="EMBL" id="TYQ01637.1"/>
    </source>
</evidence>
<dbReference type="EMBL" id="VNIQ01000007">
    <property type="protein sequence ID" value="TYQ01637.1"/>
    <property type="molecule type" value="Genomic_DNA"/>
</dbReference>
<dbReference type="PANTHER" id="PTHR31126:SF1">
    <property type="entry name" value="TYROSINE SPECIFIC PROTEIN PHOSPHATASES DOMAIN-CONTAINING PROTEIN"/>
    <property type="match status" value="1"/>
</dbReference>
<sequence>MSYRPTSLRRAARTCVALASAGSFVLAGASAATATPIDLPFSGSSELGSSAPAAVVAPRLASVDNFRDVAGREAGYVGTGGLHVRQGVFYRANAITPSAEDLATLESLHLTAVYDLRTEAEIAANPNTLPSGVRYEKIQVLAADPSGDVASIATKEQALAYVQSGYRSTVSDSVSRAGFGELLTQLADTPGAQIFHCTAGKDRTGWASALLLSIAGVSRETIMEDYLLTNEYSAASIDAKVARIAAAKGQEYAEVYRLLLGVDASYLQAAFDELDNNYESFDSYLVDGLGLDVETIIKLKLKLLV</sequence>
<dbReference type="Gene3D" id="3.90.190.10">
    <property type="entry name" value="Protein tyrosine phosphatase superfamily"/>
    <property type="match status" value="1"/>
</dbReference>